<feature type="region of interest" description="Disordered" evidence="1">
    <location>
        <begin position="349"/>
        <end position="379"/>
    </location>
</feature>
<sequence>MSDRESLTSNDSIVSKPADHVDDGFPSEELRRIYRMASPPYAFPTPNSDDEERKRALLQTIQYKLPPPHGVEYTWPKLNEEVERLAASIHHFLRPWKMLRPDTRDSLLQLAGEKNTELFYTSRHVSPYLIQAWLWHTLDENLFSNPDKWATPTWKVFGGLLSLFSSRAGTLHGCLCWETKPSAKANPMVCLEEGEYHHWRTLTLRMMHGQLGYSEKHSSSERLANLIMRRLADLMDTTEAGLPQGYFEQRVGDLAHVAVVVDLCILRERRHSMIAWHLPGMPNAASMRGYIHRESPALQNCGGTWGLEGEPIDFVVCPGIFQSGEESGIRYDQGRWVAPILAVINQFPNGVPDESDEEENVPPGTKRYRRDATGRLVSS</sequence>
<comment type="caution">
    <text evidence="2">The sequence shown here is derived from an EMBL/GenBank/DDBJ whole genome shotgun (WGS) entry which is preliminary data.</text>
</comment>
<keyword evidence="3" id="KW-1185">Reference proteome</keyword>
<evidence type="ECO:0000313" key="2">
    <source>
        <dbReference type="EMBL" id="KAK3358130.1"/>
    </source>
</evidence>
<proteinExistence type="predicted"/>
<dbReference type="Proteomes" id="UP001275084">
    <property type="component" value="Unassembled WGS sequence"/>
</dbReference>
<feature type="region of interest" description="Disordered" evidence="1">
    <location>
        <begin position="1"/>
        <end position="25"/>
    </location>
</feature>
<dbReference type="AlphaFoldDB" id="A0AAJ0HNJ1"/>
<dbReference type="EMBL" id="JAUIQD010000003">
    <property type="protein sequence ID" value="KAK3358130.1"/>
    <property type="molecule type" value="Genomic_DNA"/>
</dbReference>
<evidence type="ECO:0000313" key="3">
    <source>
        <dbReference type="Proteomes" id="UP001275084"/>
    </source>
</evidence>
<organism evidence="2 3">
    <name type="scientific">Lasiosphaeria hispida</name>
    <dbReference type="NCBI Taxonomy" id="260671"/>
    <lineage>
        <taxon>Eukaryota</taxon>
        <taxon>Fungi</taxon>
        <taxon>Dikarya</taxon>
        <taxon>Ascomycota</taxon>
        <taxon>Pezizomycotina</taxon>
        <taxon>Sordariomycetes</taxon>
        <taxon>Sordariomycetidae</taxon>
        <taxon>Sordariales</taxon>
        <taxon>Lasiosphaeriaceae</taxon>
        <taxon>Lasiosphaeria</taxon>
    </lineage>
</organism>
<gene>
    <name evidence="2" type="ORF">B0T25DRAFT_540997</name>
</gene>
<accession>A0AAJ0HNJ1</accession>
<reference evidence="2" key="1">
    <citation type="journal article" date="2023" name="Mol. Phylogenet. Evol.">
        <title>Genome-scale phylogeny and comparative genomics of the fungal order Sordariales.</title>
        <authorList>
            <person name="Hensen N."/>
            <person name="Bonometti L."/>
            <person name="Westerberg I."/>
            <person name="Brannstrom I.O."/>
            <person name="Guillou S."/>
            <person name="Cros-Aarteil S."/>
            <person name="Calhoun S."/>
            <person name="Haridas S."/>
            <person name="Kuo A."/>
            <person name="Mondo S."/>
            <person name="Pangilinan J."/>
            <person name="Riley R."/>
            <person name="LaButti K."/>
            <person name="Andreopoulos B."/>
            <person name="Lipzen A."/>
            <person name="Chen C."/>
            <person name="Yan M."/>
            <person name="Daum C."/>
            <person name="Ng V."/>
            <person name="Clum A."/>
            <person name="Steindorff A."/>
            <person name="Ohm R.A."/>
            <person name="Martin F."/>
            <person name="Silar P."/>
            <person name="Natvig D.O."/>
            <person name="Lalanne C."/>
            <person name="Gautier V."/>
            <person name="Ament-Velasquez S.L."/>
            <person name="Kruys A."/>
            <person name="Hutchinson M.I."/>
            <person name="Powell A.J."/>
            <person name="Barry K."/>
            <person name="Miller A.N."/>
            <person name="Grigoriev I.V."/>
            <person name="Debuchy R."/>
            <person name="Gladieux P."/>
            <person name="Hiltunen Thoren M."/>
            <person name="Johannesson H."/>
        </authorList>
    </citation>
    <scope>NUCLEOTIDE SEQUENCE</scope>
    <source>
        <strain evidence="2">CBS 955.72</strain>
    </source>
</reference>
<evidence type="ECO:0000256" key="1">
    <source>
        <dbReference type="SAM" id="MobiDB-lite"/>
    </source>
</evidence>
<protein>
    <submittedName>
        <fullName evidence="2">Uncharacterized protein</fullName>
    </submittedName>
</protein>
<name>A0AAJ0HNJ1_9PEZI</name>
<reference evidence="2" key="2">
    <citation type="submission" date="2023-06" db="EMBL/GenBank/DDBJ databases">
        <authorList>
            <consortium name="Lawrence Berkeley National Laboratory"/>
            <person name="Haridas S."/>
            <person name="Hensen N."/>
            <person name="Bonometti L."/>
            <person name="Westerberg I."/>
            <person name="Brannstrom I.O."/>
            <person name="Guillou S."/>
            <person name="Cros-Aarteil S."/>
            <person name="Calhoun S."/>
            <person name="Kuo A."/>
            <person name="Mondo S."/>
            <person name="Pangilinan J."/>
            <person name="Riley R."/>
            <person name="Labutti K."/>
            <person name="Andreopoulos B."/>
            <person name="Lipzen A."/>
            <person name="Chen C."/>
            <person name="Yanf M."/>
            <person name="Daum C."/>
            <person name="Ng V."/>
            <person name="Clum A."/>
            <person name="Steindorff A."/>
            <person name="Ohm R."/>
            <person name="Martin F."/>
            <person name="Silar P."/>
            <person name="Natvig D."/>
            <person name="Lalanne C."/>
            <person name="Gautier V."/>
            <person name="Ament-Velasquez S.L."/>
            <person name="Kruys A."/>
            <person name="Hutchinson M.I."/>
            <person name="Powell A.J."/>
            <person name="Barry K."/>
            <person name="Miller A.N."/>
            <person name="Grigoriev I.V."/>
            <person name="Debuchy R."/>
            <person name="Gladieux P."/>
            <person name="Thoren M.H."/>
            <person name="Johannesson H."/>
        </authorList>
    </citation>
    <scope>NUCLEOTIDE SEQUENCE</scope>
    <source>
        <strain evidence="2">CBS 955.72</strain>
    </source>
</reference>